<feature type="compositionally biased region" description="Basic and acidic residues" evidence="2">
    <location>
        <begin position="7"/>
        <end position="26"/>
    </location>
</feature>
<dbReference type="PANTHER" id="PTHR31126">
    <property type="entry name" value="TYROSINE-PROTEIN PHOSPHATASE"/>
    <property type="match status" value="1"/>
</dbReference>
<dbReference type="InterPro" id="IPR029021">
    <property type="entry name" value="Prot-tyrosine_phosphatase-like"/>
</dbReference>
<organism evidence="4 5">
    <name type="scientific">Glycomyces endophyticus</name>
    <dbReference type="NCBI Taxonomy" id="480996"/>
    <lineage>
        <taxon>Bacteria</taxon>
        <taxon>Bacillati</taxon>
        <taxon>Actinomycetota</taxon>
        <taxon>Actinomycetes</taxon>
        <taxon>Glycomycetales</taxon>
        <taxon>Glycomycetaceae</taxon>
        <taxon>Glycomyces</taxon>
    </lineage>
</organism>
<name>A0ABP4S6F0_9ACTN</name>
<dbReference type="Proteomes" id="UP001499851">
    <property type="component" value="Unassembled WGS sequence"/>
</dbReference>
<dbReference type="PROSITE" id="PS50056">
    <property type="entry name" value="TYR_PHOSPHATASE_2"/>
    <property type="match status" value="1"/>
</dbReference>
<dbReference type="Pfam" id="PF13350">
    <property type="entry name" value="Y_phosphatase3"/>
    <property type="match status" value="1"/>
</dbReference>
<evidence type="ECO:0000313" key="4">
    <source>
        <dbReference type="EMBL" id="GAA1666849.1"/>
    </source>
</evidence>
<protein>
    <recommendedName>
        <fullName evidence="3">Tyrosine specific protein phosphatases domain-containing protein</fullName>
    </recommendedName>
</protein>
<keyword evidence="5" id="KW-1185">Reference proteome</keyword>
<comment type="caution">
    <text evidence="4">The sequence shown here is derived from an EMBL/GenBank/DDBJ whole genome shotgun (WGS) entry which is preliminary data.</text>
</comment>
<feature type="domain" description="Tyrosine specific protein phosphatases" evidence="3">
    <location>
        <begin position="153"/>
        <end position="214"/>
    </location>
</feature>
<reference evidence="5" key="1">
    <citation type="journal article" date="2019" name="Int. J. Syst. Evol. Microbiol.">
        <title>The Global Catalogue of Microorganisms (GCM) 10K type strain sequencing project: providing services to taxonomists for standard genome sequencing and annotation.</title>
        <authorList>
            <consortium name="The Broad Institute Genomics Platform"/>
            <consortium name="The Broad Institute Genome Sequencing Center for Infectious Disease"/>
            <person name="Wu L."/>
            <person name="Ma J."/>
        </authorList>
    </citation>
    <scope>NUCLEOTIDE SEQUENCE [LARGE SCALE GENOMIC DNA]</scope>
    <source>
        <strain evidence="5">JCM 16001</strain>
    </source>
</reference>
<dbReference type="SUPFAM" id="SSF52799">
    <property type="entry name" value="(Phosphotyrosine protein) phosphatases II"/>
    <property type="match status" value="1"/>
</dbReference>
<proteinExistence type="inferred from homology"/>
<accession>A0ABP4S6F0</accession>
<dbReference type="EMBL" id="BAAAQF010000004">
    <property type="protein sequence ID" value="GAA1666849.1"/>
    <property type="molecule type" value="Genomic_DNA"/>
</dbReference>
<comment type="similarity">
    <text evidence="1">Belongs to the protein-tyrosine phosphatase family.</text>
</comment>
<dbReference type="InterPro" id="IPR016130">
    <property type="entry name" value="Tyr_Pase_AS"/>
</dbReference>
<dbReference type="Gene3D" id="3.90.190.10">
    <property type="entry name" value="Protein tyrosine phosphatase superfamily"/>
    <property type="match status" value="1"/>
</dbReference>
<dbReference type="InterPro" id="IPR000387">
    <property type="entry name" value="Tyr_Pase_dom"/>
</dbReference>
<dbReference type="PANTHER" id="PTHR31126:SF1">
    <property type="entry name" value="TYROSINE SPECIFIC PROTEIN PHOSPHATASES DOMAIN-CONTAINING PROTEIN"/>
    <property type="match status" value="1"/>
</dbReference>
<evidence type="ECO:0000259" key="3">
    <source>
        <dbReference type="PROSITE" id="PS50056"/>
    </source>
</evidence>
<dbReference type="PROSITE" id="PS00383">
    <property type="entry name" value="TYR_PHOSPHATASE_1"/>
    <property type="match status" value="1"/>
</dbReference>
<evidence type="ECO:0000256" key="1">
    <source>
        <dbReference type="ARBA" id="ARBA00009580"/>
    </source>
</evidence>
<feature type="region of interest" description="Disordered" evidence="2">
    <location>
        <begin position="1"/>
        <end position="26"/>
    </location>
</feature>
<dbReference type="InterPro" id="IPR026893">
    <property type="entry name" value="Tyr/Ser_Pase_IphP-type"/>
</dbReference>
<sequence length="274" mass="30550">MGQGYDGVDRSGPRRSRCPTDHVPRREGTRMTLETLPQQFIDAEKVFNLRDVGGWDAADGRKVRSGRVFRSDNLGMVTEADLDLLVNRLGVRHVIDLRRAEEWEVAGRFPEVDGVEFHHFELLHVKWENIGRGYPSGAGVVPFLRQRYSGMYEAGYQAVRDSLDVIASGEPVLFHCMAGKDRTGLVAAALLSVLGVDEADIARDYELSNVGIARWRTWRDANLGRPENESGLTTPAAAMLETIAEMGERFGSLAEYVRATGFDRVEALRSDLLE</sequence>
<gene>
    <name evidence="4" type="ORF">GCM10009830_10640</name>
</gene>
<evidence type="ECO:0000313" key="5">
    <source>
        <dbReference type="Proteomes" id="UP001499851"/>
    </source>
</evidence>
<evidence type="ECO:0000256" key="2">
    <source>
        <dbReference type="SAM" id="MobiDB-lite"/>
    </source>
</evidence>